<dbReference type="Proteomes" id="UP001165080">
    <property type="component" value="Unassembled WGS sequence"/>
</dbReference>
<accession>A0A9W6BUH7</accession>
<comment type="caution">
    <text evidence="1">The sequence shown here is derived from an EMBL/GenBank/DDBJ whole genome shotgun (WGS) entry which is preliminary data.</text>
</comment>
<protein>
    <submittedName>
        <fullName evidence="1">Uncharacterized protein</fullName>
    </submittedName>
</protein>
<dbReference type="AlphaFoldDB" id="A0A9W6BUH7"/>
<evidence type="ECO:0000313" key="2">
    <source>
        <dbReference type="Proteomes" id="UP001165080"/>
    </source>
</evidence>
<proteinExistence type="predicted"/>
<name>A0A9W6BUH7_9CHLO</name>
<organism evidence="1 2">
    <name type="scientific">Pleodorina starrii</name>
    <dbReference type="NCBI Taxonomy" id="330485"/>
    <lineage>
        <taxon>Eukaryota</taxon>
        <taxon>Viridiplantae</taxon>
        <taxon>Chlorophyta</taxon>
        <taxon>core chlorophytes</taxon>
        <taxon>Chlorophyceae</taxon>
        <taxon>CS clade</taxon>
        <taxon>Chlamydomonadales</taxon>
        <taxon>Volvocaceae</taxon>
        <taxon>Pleodorina</taxon>
    </lineage>
</organism>
<sequence>MLTTSRCLKQSMAALTDFLEPFHVKGRQQVMLKCKIPDDDDAATLDCPTPPPTPVAAPENYTPPHVQSDELLSDLQGWLEPTDAKETVLTKSRDDDDAWIADLVPRRLKDKSCDELKLLFSENAPVGRFLDAWLGPNTADDLFQLLLRKEVWGSPHVLPEFEAAGPLQSRHGAMVLVLCEVLKMVNKRESQSELEAVVGAVVFREIRGFAAGLRLML</sequence>
<keyword evidence="2" id="KW-1185">Reference proteome</keyword>
<evidence type="ECO:0000313" key="1">
    <source>
        <dbReference type="EMBL" id="GLC58027.1"/>
    </source>
</evidence>
<dbReference type="EMBL" id="BRXU01000021">
    <property type="protein sequence ID" value="GLC58027.1"/>
    <property type="molecule type" value="Genomic_DNA"/>
</dbReference>
<reference evidence="1 2" key="1">
    <citation type="journal article" date="2023" name="Commun. Biol.">
        <title>Reorganization of the ancestral sex-determining regions during the evolution of trioecy in Pleodorina starrii.</title>
        <authorList>
            <person name="Takahashi K."/>
            <person name="Suzuki S."/>
            <person name="Kawai-Toyooka H."/>
            <person name="Yamamoto K."/>
            <person name="Hamaji T."/>
            <person name="Ootsuki R."/>
            <person name="Yamaguchi H."/>
            <person name="Kawachi M."/>
            <person name="Higashiyama T."/>
            <person name="Nozaki H."/>
        </authorList>
    </citation>
    <scope>NUCLEOTIDE SEQUENCE [LARGE SCALE GENOMIC DNA]</scope>
    <source>
        <strain evidence="1 2">NIES-4479</strain>
    </source>
</reference>
<gene>
    <name evidence="1" type="primary">PLEST011923</name>
    <name evidence="1" type="ORF">PLESTB_001310000</name>
</gene>